<evidence type="ECO:0000259" key="3">
    <source>
        <dbReference type="Pfam" id="PF05368"/>
    </source>
</evidence>
<dbReference type="GeneID" id="54479181"/>
<keyword evidence="2" id="KW-0560">Oxidoreductase</keyword>
<dbReference type="InterPro" id="IPR008030">
    <property type="entry name" value="NmrA-like"/>
</dbReference>
<dbReference type="Proteomes" id="UP000799767">
    <property type="component" value="Unassembled WGS sequence"/>
</dbReference>
<dbReference type="Pfam" id="PF05368">
    <property type="entry name" value="NmrA"/>
    <property type="match status" value="1"/>
</dbReference>
<keyword evidence="5" id="KW-1185">Reference proteome</keyword>
<dbReference type="GO" id="GO:0016491">
    <property type="term" value="F:oxidoreductase activity"/>
    <property type="evidence" value="ECO:0007669"/>
    <property type="project" value="UniProtKB-KW"/>
</dbReference>
<dbReference type="InterPro" id="IPR051609">
    <property type="entry name" value="NmrA/Isoflavone_reductase-like"/>
</dbReference>
<dbReference type="OrthoDB" id="9974981at2759"/>
<organism evidence="4 5">
    <name type="scientific">Neohortaea acidophila</name>
    <dbReference type="NCBI Taxonomy" id="245834"/>
    <lineage>
        <taxon>Eukaryota</taxon>
        <taxon>Fungi</taxon>
        <taxon>Dikarya</taxon>
        <taxon>Ascomycota</taxon>
        <taxon>Pezizomycotina</taxon>
        <taxon>Dothideomycetes</taxon>
        <taxon>Dothideomycetidae</taxon>
        <taxon>Mycosphaerellales</taxon>
        <taxon>Teratosphaeriaceae</taxon>
        <taxon>Neohortaea</taxon>
    </lineage>
</organism>
<dbReference type="SUPFAM" id="SSF51735">
    <property type="entry name" value="NAD(P)-binding Rossmann-fold domains"/>
    <property type="match status" value="1"/>
</dbReference>
<feature type="domain" description="NmrA-like" evidence="3">
    <location>
        <begin position="5"/>
        <end position="221"/>
    </location>
</feature>
<evidence type="ECO:0000313" key="4">
    <source>
        <dbReference type="EMBL" id="KAF2486971.1"/>
    </source>
</evidence>
<dbReference type="AlphaFoldDB" id="A0A6A6Q4J0"/>
<dbReference type="CDD" id="cd05259">
    <property type="entry name" value="PCBER_SDR_a"/>
    <property type="match status" value="1"/>
</dbReference>
<keyword evidence="1" id="KW-0521">NADP</keyword>
<sequence length="306" mass="33468">MSAIKKVALAGATGMLGQPILHHLLAQGFTVTILTRDSSKTANTLSQQPNAAAYSIAQVDYSSSESLEAAIKGHDAVVSALARPAQKDEERLIDASIAAGVPRFIPSAFGGDMTVPWVREQPFWADKLQQEAYLLSKVEASGGELSFTMLTNGPIFDFVMQAKLFLNLPERKITLWDGGDKRLSVTTKDTIGRAVAEALKLPAETRNKNLFIEGAVVCQRQLLELAHELTPDEDWTVTEMQSLPLFKAAQEKWSQGVRGPAVGPGFLLRGLFTEGFGGAFDRTDNDLLHIDRMSEKEVKDFLFAYL</sequence>
<reference evidence="4" key="1">
    <citation type="journal article" date="2020" name="Stud. Mycol.">
        <title>101 Dothideomycetes genomes: a test case for predicting lifestyles and emergence of pathogens.</title>
        <authorList>
            <person name="Haridas S."/>
            <person name="Albert R."/>
            <person name="Binder M."/>
            <person name="Bloem J."/>
            <person name="Labutti K."/>
            <person name="Salamov A."/>
            <person name="Andreopoulos B."/>
            <person name="Baker S."/>
            <person name="Barry K."/>
            <person name="Bills G."/>
            <person name="Bluhm B."/>
            <person name="Cannon C."/>
            <person name="Castanera R."/>
            <person name="Culley D."/>
            <person name="Daum C."/>
            <person name="Ezra D."/>
            <person name="Gonzalez J."/>
            <person name="Henrissat B."/>
            <person name="Kuo A."/>
            <person name="Liang C."/>
            <person name="Lipzen A."/>
            <person name="Lutzoni F."/>
            <person name="Magnuson J."/>
            <person name="Mondo S."/>
            <person name="Nolan M."/>
            <person name="Ohm R."/>
            <person name="Pangilinan J."/>
            <person name="Park H.-J."/>
            <person name="Ramirez L."/>
            <person name="Alfaro M."/>
            <person name="Sun H."/>
            <person name="Tritt A."/>
            <person name="Yoshinaga Y."/>
            <person name="Zwiers L.-H."/>
            <person name="Turgeon B."/>
            <person name="Goodwin S."/>
            <person name="Spatafora J."/>
            <person name="Crous P."/>
            <person name="Grigoriev I."/>
        </authorList>
    </citation>
    <scope>NUCLEOTIDE SEQUENCE</scope>
    <source>
        <strain evidence="4">CBS 113389</strain>
    </source>
</reference>
<dbReference type="RefSeq" id="XP_033593540.1">
    <property type="nucleotide sequence ID" value="XM_033738179.1"/>
</dbReference>
<dbReference type="EMBL" id="MU001631">
    <property type="protein sequence ID" value="KAF2486971.1"/>
    <property type="molecule type" value="Genomic_DNA"/>
</dbReference>
<proteinExistence type="predicted"/>
<accession>A0A6A6Q4J0</accession>
<dbReference type="Gene3D" id="3.40.50.720">
    <property type="entry name" value="NAD(P)-binding Rossmann-like Domain"/>
    <property type="match status" value="1"/>
</dbReference>
<evidence type="ECO:0000256" key="2">
    <source>
        <dbReference type="ARBA" id="ARBA00023002"/>
    </source>
</evidence>
<name>A0A6A6Q4J0_9PEZI</name>
<dbReference type="PANTHER" id="PTHR47706">
    <property type="entry name" value="NMRA-LIKE FAMILY PROTEIN"/>
    <property type="match status" value="1"/>
</dbReference>
<dbReference type="InterPro" id="IPR045312">
    <property type="entry name" value="PCBER-like"/>
</dbReference>
<evidence type="ECO:0000313" key="5">
    <source>
        <dbReference type="Proteomes" id="UP000799767"/>
    </source>
</evidence>
<gene>
    <name evidence="4" type="ORF">BDY17DRAFT_350012</name>
</gene>
<protein>
    <recommendedName>
        <fullName evidence="3">NmrA-like domain-containing protein</fullName>
    </recommendedName>
</protein>
<dbReference type="InterPro" id="IPR036291">
    <property type="entry name" value="NAD(P)-bd_dom_sf"/>
</dbReference>
<dbReference type="PANTHER" id="PTHR47706:SF1">
    <property type="entry name" value="CIPA-LIKE, PUTATIVE (AFU_ORTHOLOGUE AFUA_1G12460)-RELATED"/>
    <property type="match status" value="1"/>
</dbReference>
<evidence type="ECO:0000256" key="1">
    <source>
        <dbReference type="ARBA" id="ARBA00022857"/>
    </source>
</evidence>